<dbReference type="InterPro" id="IPR036508">
    <property type="entry name" value="Chitin-bd_dom_sf"/>
</dbReference>
<feature type="domain" description="Chitin-binding type-2" evidence="8">
    <location>
        <begin position="42"/>
        <end position="97"/>
    </location>
</feature>
<feature type="compositionally biased region" description="Acidic residues" evidence="6">
    <location>
        <begin position="520"/>
        <end position="538"/>
    </location>
</feature>
<evidence type="ECO:0000256" key="4">
    <source>
        <dbReference type="ARBA" id="ARBA00023157"/>
    </source>
</evidence>
<feature type="compositionally biased region" description="Low complexity" evidence="6">
    <location>
        <begin position="865"/>
        <end position="882"/>
    </location>
</feature>
<sequence length="1228" mass="135466">MLKMGMHHRRLWSAVAALVLLAFNAHAQRRGSYGAGVTQATEFDCPEEFGYYPHPSDCTQYYVCVFGGALLESCTGGLMYSHELQTCDWPRNVGCGADSAADTPTPARSPPPAPRTPLRPQPALSREQQQQERRQRIEQEELAKQQLYAEDLGPAEEVESDRQQRVYRGQPSSLGQVARDRDGLRHQPNTIQAPSNSRDKASVVSYATQQPPPYSGDALDLTLGPPDHHNLLTYKRRKKRQVRRHATRRHVYPHPLAAPPPPDDTPPHYRLLFDPSAASTAPPPAHLAAGPAALNLSAFLSPRPSPGFGPSRPHAKASAFSHPINEDLRPPPLRPADGKPDVHPMSVPYRTLPADGDGAGGFVPIPNPAAAPRAPPVAVSLTSTANPAHLHFQRLESQTSRPATGTQITSPSSHVHEVSTAKLEAETSQSYINERGERLHGNYRDPAAPGATVNGKTPLPPIPWVDERATASPVVSTGTSDHDEDEDDDGDEDDDEDEDDGKKNKLTTKESTRNTVPSGDQDDDDAGFNEPDDEEFGPDSDKLSRRPNKNKKDEHESHIMISDFKLTTDPSPDHHHEEEETVTGAPEATLTRPSAHHHDEDDDGDEEQHQNHQEDDDHDDFFDPDLDGKPMKHKKAPAQSQSQPVTAGPPRPTRPPAPPSPPEKGFTPAQPGALGLDDDDDDEAKQGEYRPPESFFSDDFGKEFDNEDGTFGSLDFDYDKFIKEMDKGVDDKVQGLASSADKAGAAPAPAQRPRDADEAFFGDDPDDRKPSAPAQYPRTGYTSVPFSWDADGRKHAPGTKGKESGVYYDKYRASKSPFGSEAHRDMRYEKQGASTAKTTPKGFVNNPFADPNFNFERYVDTIAATTSRSTVTAMSTTTTAAPVRPPRPHQDGEEEDEGDDDDEDEEEEEENANHKPTRKSVLENNTVKSSRHKPTKEPSAERTSLAKNHRYEASKLRPAESAPGPGPAAHEYEDMVSEEDKRSAPKYPRSTERSVRSTTPQYSQPFSHTTAYSAYPRRGPYLGEFSFQQASPNNMFLPRPRASAASSSAPRERFAERVAPSAAVTRPPGMAVESSSFSTYGPTPLQRLRQEAQRPRTVSSNSVTSSKPRTKTKNRQQDDDMKEYYDVLGYTDEYRVENVHLAPTDGYDDLNPLKHIYPDIKAHIGLADHDHEEDEGPRVKANQYQVFEAIAESRPNRTTLPPPPTTPTQSDQTVETSHIPLVHELYAW</sequence>
<feature type="region of interest" description="Disordered" evidence="6">
    <location>
        <begin position="865"/>
        <end position="1120"/>
    </location>
</feature>
<feature type="compositionally biased region" description="Pro residues" evidence="6">
    <location>
        <begin position="107"/>
        <end position="120"/>
    </location>
</feature>
<feature type="compositionally biased region" description="Polar residues" evidence="6">
    <location>
        <begin position="1096"/>
        <end position="1107"/>
    </location>
</feature>
<keyword evidence="4" id="KW-1015">Disulfide bond</keyword>
<dbReference type="SMART" id="SM00494">
    <property type="entry name" value="ChtBD2"/>
    <property type="match status" value="1"/>
</dbReference>
<feature type="chain" id="PRO_5038429135" evidence="7">
    <location>
        <begin position="28"/>
        <end position="1228"/>
    </location>
</feature>
<dbReference type="PANTHER" id="PTHR23301">
    <property type="entry name" value="CHITIN BINDING PERITROPHIN-A"/>
    <property type="match status" value="1"/>
</dbReference>
<keyword evidence="5" id="KW-0325">Glycoprotein</keyword>
<feature type="compositionally biased region" description="Acidic residues" evidence="6">
    <location>
        <begin position="482"/>
        <end position="499"/>
    </location>
</feature>
<feature type="compositionally biased region" description="Basic and acidic residues" evidence="6">
    <location>
        <begin position="539"/>
        <end position="558"/>
    </location>
</feature>
<reference evidence="10" key="1">
    <citation type="submission" date="2025-08" db="UniProtKB">
        <authorList>
            <consortium name="RefSeq"/>
        </authorList>
    </citation>
    <scope>IDENTIFICATION</scope>
    <source>
        <tissue evidence="10">Whole organism</tissue>
    </source>
</reference>
<feature type="compositionally biased region" description="Polar residues" evidence="6">
    <location>
        <begin position="996"/>
        <end position="1012"/>
    </location>
</feature>
<dbReference type="AlphaFoldDB" id="A0A9C6U9F1"/>
<evidence type="ECO:0000256" key="7">
    <source>
        <dbReference type="SAM" id="SignalP"/>
    </source>
</evidence>
<dbReference type="Proteomes" id="UP000504606">
    <property type="component" value="Unplaced"/>
</dbReference>
<name>A0A9C6U9F1_FRAOC</name>
<evidence type="ECO:0000256" key="2">
    <source>
        <dbReference type="ARBA" id="ARBA00022729"/>
    </source>
</evidence>
<dbReference type="OrthoDB" id="6020543at2759"/>
<feature type="compositionally biased region" description="Polar residues" evidence="6">
    <location>
        <begin position="187"/>
        <end position="196"/>
    </location>
</feature>
<evidence type="ECO:0000256" key="6">
    <source>
        <dbReference type="SAM" id="MobiDB-lite"/>
    </source>
</evidence>
<dbReference type="InterPro" id="IPR002557">
    <property type="entry name" value="Chitin-bd_dom"/>
</dbReference>
<dbReference type="Pfam" id="PF01607">
    <property type="entry name" value="CBM_14"/>
    <property type="match status" value="1"/>
</dbReference>
<keyword evidence="1" id="KW-0147">Chitin-binding</keyword>
<feature type="compositionally biased region" description="Low complexity" evidence="6">
    <location>
        <begin position="959"/>
        <end position="969"/>
    </location>
</feature>
<feature type="compositionally biased region" description="Basic and acidic residues" evidence="6">
    <location>
        <begin position="414"/>
        <end position="425"/>
    </location>
</feature>
<organism evidence="9 10">
    <name type="scientific">Frankliniella occidentalis</name>
    <name type="common">Western flower thrips</name>
    <name type="synonym">Euthrips occidentalis</name>
    <dbReference type="NCBI Taxonomy" id="133901"/>
    <lineage>
        <taxon>Eukaryota</taxon>
        <taxon>Metazoa</taxon>
        <taxon>Ecdysozoa</taxon>
        <taxon>Arthropoda</taxon>
        <taxon>Hexapoda</taxon>
        <taxon>Insecta</taxon>
        <taxon>Pterygota</taxon>
        <taxon>Neoptera</taxon>
        <taxon>Paraneoptera</taxon>
        <taxon>Thysanoptera</taxon>
        <taxon>Terebrantia</taxon>
        <taxon>Thripoidea</taxon>
        <taxon>Thripidae</taxon>
        <taxon>Frankliniella</taxon>
    </lineage>
</organism>
<protein>
    <submittedName>
        <fullName evidence="10">Uncharacterized protein LOC113215658</fullName>
    </submittedName>
</protein>
<feature type="compositionally biased region" description="Low complexity" evidence="6">
    <location>
        <begin position="1038"/>
        <end position="1049"/>
    </location>
</feature>
<dbReference type="GeneID" id="113215658"/>
<feature type="compositionally biased region" description="Basic and acidic residues" evidence="6">
    <location>
        <begin position="434"/>
        <end position="443"/>
    </location>
</feature>
<accession>A0A9C6U9F1</accession>
<feature type="region of interest" description="Disordered" evidence="6">
    <location>
        <begin position="98"/>
        <end position="217"/>
    </location>
</feature>
<feature type="compositionally biased region" description="Basic and acidic residues" evidence="6">
    <location>
        <begin position="970"/>
        <end position="995"/>
    </location>
</feature>
<feature type="compositionally biased region" description="Pro residues" evidence="6">
    <location>
        <begin position="647"/>
        <end position="662"/>
    </location>
</feature>
<dbReference type="RefSeq" id="XP_052125487.1">
    <property type="nucleotide sequence ID" value="XM_052269527.1"/>
</dbReference>
<feature type="compositionally biased region" description="Basic and acidic residues" evidence="6">
    <location>
        <begin position="949"/>
        <end position="958"/>
    </location>
</feature>
<dbReference type="PROSITE" id="PS50940">
    <property type="entry name" value="CHIT_BIND_II"/>
    <property type="match status" value="1"/>
</dbReference>
<feature type="compositionally biased region" description="Low complexity" evidence="6">
    <location>
        <begin position="737"/>
        <end position="751"/>
    </location>
</feature>
<dbReference type="Gene3D" id="2.170.140.10">
    <property type="entry name" value="Chitin binding domain"/>
    <property type="match status" value="1"/>
</dbReference>
<proteinExistence type="predicted"/>
<feature type="compositionally biased region" description="Basic and acidic residues" evidence="6">
    <location>
        <begin position="129"/>
        <end position="143"/>
    </location>
</feature>
<feature type="region of interest" description="Disordered" evidence="6">
    <location>
        <begin position="394"/>
        <end position="711"/>
    </location>
</feature>
<gene>
    <name evidence="10" type="primary">LOC113215658</name>
</gene>
<feature type="compositionally biased region" description="Basic and acidic residues" evidence="6">
    <location>
        <begin position="500"/>
        <end position="512"/>
    </location>
</feature>
<feature type="compositionally biased region" description="Acidic residues" evidence="6">
    <location>
        <begin position="892"/>
        <end position="910"/>
    </location>
</feature>
<dbReference type="KEGG" id="foc:113215658"/>
<keyword evidence="2 7" id="KW-0732">Signal</keyword>
<feature type="compositionally biased region" description="Basic and acidic residues" evidence="6">
    <location>
        <begin position="821"/>
        <end position="830"/>
    </location>
</feature>
<evidence type="ECO:0000259" key="8">
    <source>
        <dbReference type="PROSITE" id="PS50940"/>
    </source>
</evidence>
<dbReference type="PANTHER" id="PTHR23301:SF0">
    <property type="entry name" value="CHITIN-BINDING TYPE-2 DOMAIN-CONTAINING PROTEIN-RELATED"/>
    <property type="match status" value="1"/>
</dbReference>
<feature type="compositionally biased region" description="Acidic residues" evidence="6">
    <location>
        <begin position="616"/>
        <end position="625"/>
    </location>
</feature>
<dbReference type="GO" id="GO:0008061">
    <property type="term" value="F:chitin binding"/>
    <property type="evidence" value="ECO:0007669"/>
    <property type="project" value="UniProtKB-KW"/>
</dbReference>
<feature type="region of interest" description="Disordered" evidence="6">
    <location>
        <begin position="1193"/>
        <end position="1215"/>
    </location>
</feature>
<evidence type="ECO:0000313" key="10">
    <source>
        <dbReference type="RefSeq" id="XP_052125487.1"/>
    </source>
</evidence>
<evidence type="ECO:0000256" key="1">
    <source>
        <dbReference type="ARBA" id="ARBA00022669"/>
    </source>
</evidence>
<dbReference type="InterPro" id="IPR051940">
    <property type="entry name" value="Chitin_bind-dev_reg"/>
</dbReference>
<dbReference type="GO" id="GO:0005576">
    <property type="term" value="C:extracellular region"/>
    <property type="evidence" value="ECO:0007669"/>
    <property type="project" value="InterPro"/>
</dbReference>
<keyword evidence="3" id="KW-0677">Repeat</keyword>
<feature type="region of interest" description="Disordered" evidence="6">
    <location>
        <begin position="733"/>
        <end position="851"/>
    </location>
</feature>
<dbReference type="SUPFAM" id="SSF57625">
    <property type="entry name" value="Invertebrate chitin-binding proteins"/>
    <property type="match status" value="1"/>
</dbReference>
<evidence type="ECO:0000256" key="5">
    <source>
        <dbReference type="ARBA" id="ARBA00023180"/>
    </source>
</evidence>
<feature type="region of interest" description="Disordered" evidence="6">
    <location>
        <begin position="304"/>
        <end position="334"/>
    </location>
</feature>
<evidence type="ECO:0000256" key="3">
    <source>
        <dbReference type="ARBA" id="ARBA00022737"/>
    </source>
</evidence>
<feature type="compositionally biased region" description="Polar residues" evidence="6">
    <location>
        <begin position="395"/>
        <end position="413"/>
    </location>
</feature>
<evidence type="ECO:0000313" key="9">
    <source>
        <dbReference type="Proteomes" id="UP000504606"/>
    </source>
</evidence>
<feature type="signal peptide" evidence="7">
    <location>
        <begin position="1"/>
        <end position="27"/>
    </location>
</feature>
<keyword evidence="9" id="KW-1185">Reference proteome</keyword>